<accession>A0A8H7V9P8</accession>
<evidence type="ECO:0000256" key="2">
    <source>
        <dbReference type="ARBA" id="ARBA00022692"/>
    </source>
</evidence>
<dbReference type="InterPro" id="IPR036869">
    <property type="entry name" value="J_dom_sf"/>
</dbReference>
<reference evidence="8" key="1">
    <citation type="submission" date="2020-12" db="EMBL/GenBank/DDBJ databases">
        <title>Metabolic potential, ecology and presence of endohyphal bacteria is reflected in genomic diversity of Mucoromycotina.</title>
        <authorList>
            <person name="Muszewska A."/>
            <person name="Okrasinska A."/>
            <person name="Steczkiewicz K."/>
            <person name="Drgas O."/>
            <person name="Orlowska M."/>
            <person name="Perlinska-Lenart U."/>
            <person name="Aleksandrzak-Piekarczyk T."/>
            <person name="Szatraj K."/>
            <person name="Zielenkiewicz U."/>
            <person name="Pilsyk S."/>
            <person name="Malc E."/>
            <person name="Mieczkowski P."/>
            <person name="Kruszewska J.S."/>
            <person name="Biernat P."/>
            <person name="Pawlowska J."/>
        </authorList>
    </citation>
    <scope>NUCLEOTIDE SEQUENCE</scope>
    <source>
        <strain evidence="8">CBS 226.32</strain>
    </source>
</reference>
<protein>
    <recommendedName>
        <fullName evidence="7">J domain-containing protein</fullName>
    </recommendedName>
</protein>
<gene>
    <name evidence="8" type="ORF">INT46_004918</name>
</gene>
<dbReference type="SMART" id="SM00271">
    <property type="entry name" value="DnaJ"/>
    <property type="match status" value="1"/>
</dbReference>
<keyword evidence="4 6" id="KW-0472">Membrane</keyword>
<dbReference type="Proteomes" id="UP000650833">
    <property type="component" value="Unassembled WGS sequence"/>
</dbReference>
<keyword evidence="3 6" id="KW-1133">Transmembrane helix</keyword>
<comment type="subcellular location">
    <subcellularLocation>
        <location evidence="1">Membrane</location>
        <topology evidence="1">Single-pass membrane protein</topology>
    </subcellularLocation>
</comment>
<feature type="transmembrane region" description="Helical" evidence="6">
    <location>
        <begin position="270"/>
        <end position="292"/>
    </location>
</feature>
<feature type="region of interest" description="Disordered" evidence="5">
    <location>
        <begin position="51"/>
        <end position="92"/>
    </location>
</feature>
<dbReference type="InterPro" id="IPR051100">
    <property type="entry name" value="DnaJ_subfamily_B/C"/>
</dbReference>
<dbReference type="GO" id="GO:0005789">
    <property type="term" value="C:endoplasmic reticulum membrane"/>
    <property type="evidence" value="ECO:0007669"/>
    <property type="project" value="TreeGrafter"/>
</dbReference>
<organism evidence="8 9">
    <name type="scientific">Mucor plumbeus</name>
    <dbReference type="NCBI Taxonomy" id="97098"/>
    <lineage>
        <taxon>Eukaryota</taxon>
        <taxon>Fungi</taxon>
        <taxon>Fungi incertae sedis</taxon>
        <taxon>Mucoromycota</taxon>
        <taxon>Mucoromycotina</taxon>
        <taxon>Mucoromycetes</taxon>
        <taxon>Mucorales</taxon>
        <taxon>Mucorineae</taxon>
        <taxon>Mucoraceae</taxon>
        <taxon>Mucor</taxon>
    </lineage>
</organism>
<dbReference type="Pfam" id="PF09320">
    <property type="entry name" value="DUF1977"/>
    <property type="match status" value="1"/>
</dbReference>
<dbReference type="FunFam" id="1.10.287.110:FF:000070">
    <property type="entry name" value="Endoplasmic reticulum protein, putative"/>
    <property type="match status" value="1"/>
</dbReference>
<dbReference type="CDD" id="cd06257">
    <property type="entry name" value="DnaJ"/>
    <property type="match status" value="1"/>
</dbReference>
<name>A0A8H7V9P8_9FUNG</name>
<evidence type="ECO:0000313" key="8">
    <source>
        <dbReference type="EMBL" id="KAG2208583.1"/>
    </source>
</evidence>
<keyword evidence="2 6" id="KW-0812">Transmembrane</keyword>
<dbReference type="PRINTS" id="PR00625">
    <property type="entry name" value="JDOMAIN"/>
</dbReference>
<dbReference type="EMBL" id="JAEPRC010000111">
    <property type="protein sequence ID" value="KAG2208583.1"/>
    <property type="molecule type" value="Genomic_DNA"/>
</dbReference>
<dbReference type="PANTHER" id="PTHR43908">
    <property type="entry name" value="AT29763P-RELATED"/>
    <property type="match status" value="1"/>
</dbReference>
<dbReference type="InterPro" id="IPR001623">
    <property type="entry name" value="DnaJ_domain"/>
</dbReference>
<evidence type="ECO:0000256" key="4">
    <source>
        <dbReference type="ARBA" id="ARBA00023136"/>
    </source>
</evidence>
<evidence type="ECO:0000256" key="3">
    <source>
        <dbReference type="ARBA" id="ARBA00022989"/>
    </source>
</evidence>
<dbReference type="AlphaFoldDB" id="A0A8H7V9P8"/>
<feature type="compositionally biased region" description="Gly residues" evidence="5">
    <location>
        <begin position="165"/>
        <end position="180"/>
    </location>
</feature>
<dbReference type="GO" id="GO:0071218">
    <property type="term" value="P:cellular response to misfolded protein"/>
    <property type="evidence" value="ECO:0007669"/>
    <property type="project" value="TreeGrafter"/>
</dbReference>
<dbReference type="Gene3D" id="1.10.287.110">
    <property type="entry name" value="DnaJ domain"/>
    <property type="match status" value="1"/>
</dbReference>
<dbReference type="PROSITE" id="PS50076">
    <property type="entry name" value="DNAJ_2"/>
    <property type="match status" value="1"/>
</dbReference>
<dbReference type="InterPro" id="IPR015399">
    <property type="entry name" value="DUF1977_DnaJ-like"/>
</dbReference>
<evidence type="ECO:0000256" key="5">
    <source>
        <dbReference type="SAM" id="MobiDB-lite"/>
    </source>
</evidence>
<dbReference type="Pfam" id="PF00226">
    <property type="entry name" value="DnaJ"/>
    <property type="match status" value="1"/>
</dbReference>
<keyword evidence="9" id="KW-1185">Reference proteome</keyword>
<sequence>MDTNKEEAIRCLKIAKNQYGSKNYEAAIRLTNKSINLFPTDEAKEFLLKAEKAAATNSSSSTSTPTTGTPPQTTSQTSKQTKEKPSASQQTAEVREVLSCGTDYYKVLQVGKKCTETEIKKSYRKLALKFHPDKNNSPGADEAFKLISKAFTVLSDPQKKAIYDAGGGDPEQRGGGGGRHPGFSGFSSQGFGASPFGEEVSPEDLFNMFFGGGGGGGVNMANLHRQGGSFSFGGPAGFSSATFVGPGFRARTFNTAQAQQQYQPQQKSGWSIFLQILPLILLFGYTMFSGLLTDETPIFSFQSTSVYSQPRMTSSHHVPYYVEPNAFKPYLANNYKLSKVEQQVEFDWRQSLQHACLNERKQQQIKLNNARGVFGFMGRDEKQYQEALNLQLRNCEELKRFGQ</sequence>
<dbReference type="OrthoDB" id="1507364at2759"/>
<proteinExistence type="predicted"/>
<evidence type="ECO:0000256" key="1">
    <source>
        <dbReference type="ARBA" id="ARBA00004167"/>
    </source>
</evidence>
<evidence type="ECO:0000259" key="7">
    <source>
        <dbReference type="PROSITE" id="PS50076"/>
    </source>
</evidence>
<dbReference type="SUPFAM" id="SSF46565">
    <property type="entry name" value="Chaperone J-domain"/>
    <property type="match status" value="1"/>
</dbReference>
<feature type="compositionally biased region" description="Low complexity" evidence="5">
    <location>
        <begin position="53"/>
        <end position="79"/>
    </location>
</feature>
<evidence type="ECO:0000313" key="9">
    <source>
        <dbReference type="Proteomes" id="UP000650833"/>
    </source>
</evidence>
<feature type="region of interest" description="Disordered" evidence="5">
    <location>
        <begin position="161"/>
        <end position="184"/>
    </location>
</feature>
<comment type="caution">
    <text evidence="8">The sequence shown here is derived from an EMBL/GenBank/DDBJ whole genome shotgun (WGS) entry which is preliminary data.</text>
</comment>
<feature type="domain" description="J" evidence="7">
    <location>
        <begin position="103"/>
        <end position="167"/>
    </location>
</feature>
<dbReference type="PANTHER" id="PTHR43908:SF3">
    <property type="entry name" value="AT29763P-RELATED"/>
    <property type="match status" value="1"/>
</dbReference>
<evidence type="ECO:0000256" key="6">
    <source>
        <dbReference type="SAM" id="Phobius"/>
    </source>
</evidence>
<dbReference type="GO" id="GO:0030544">
    <property type="term" value="F:Hsp70 protein binding"/>
    <property type="evidence" value="ECO:0007669"/>
    <property type="project" value="TreeGrafter"/>
</dbReference>